<evidence type="ECO:0000313" key="3">
    <source>
        <dbReference type="Proteomes" id="UP000324222"/>
    </source>
</evidence>
<reference evidence="2 3" key="1">
    <citation type="submission" date="2019-05" db="EMBL/GenBank/DDBJ databases">
        <title>Another draft genome of Portunus trituberculatus and its Hox gene families provides insights of decapod evolution.</title>
        <authorList>
            <person name="Jeong J.-H."/>
            <person name="Song I."/>
            <person name="Kim S."/>
            <person name="Choi T."/>
            <person name="Kim D."/>
            <person name="Ryu S."/>
            <person name="Kim W."/>
        </authorList>
    </citation>
    <scope>NUCLEOTIDE SEQUENCE [LARGE SCALE GENOMIC DNA]</scope>
    <source>
        <tissue evidence="2">Muscle</tissue>
    </source>
</reference>
<evidence type="ECO:0000256" key="1">
    <source>
        <dbReference type="SAM" id="MobiDB-lite"/>
    </source>
</evidence>
<protein>
    <submittedName>
        <fullName evidence="2">Uncharacterized protein</fullName>
    </submittedName>
</protein>
<evidence type="ECO:0000313" key="2">
    <source>
        <dbReference type="EMBL" id="MPC18879.1"/>
    </source>
</evidence>
<dbReference type="EMBL" id="VSRR010000717">
    <property type="protein sequence ID" value="MPC18879.1"/>
    <property type="molecule type" value="Genomic_DNA"/>
</dbReference>
<name>A0A5B7DCD2_PORTR</name>
<accession>A0A5B7DCD2</accession>
<comment type="caution">
    <text evidence="2">The sequence shown here is derived from an EMBL/GenBank/DDBJ whole genome shotgun (WGS) entry which is preliminary data.</text>
</comment>
<dbReference type="AlphaFoldDB" id="A0A5B7DCD2"/>
<gene>
    <name evidence="2" type="ORF">E2C01_011774</name>
</gene>
<feature type="region of interest" description="Disordered" evidence="1">
    <location>
        <begin position="34"/>
        <end position="67"/>
    </location>
</feature>
<dbReference type="Proteomes" id="UP000324222">
    <property type="component" value="Unassembled WGS sequence"/>
</dbReference>
<proteinExistence type="predicted"/>
<sequence>MTLKMTKKSVHFTLSFLAAGDALNPLKYKQYAIAPRHTPASVPPPPPDRSTSEPESSPLPDPPGKGDATLFLLVVLEAE</sequence>
<keyword evidence="3" id="KW-1185">Reference proteome</keyword>
<organism evidence="2 3">
    <name type="scientific">Portunus trituberculatus</name>
    <name type="common">Swimming crab</name>
    <name type="synonym">Neptunus trituberculatus</name>
    <dbReference type="NCBI Taxonomy" id="210409"/>
    <lineage>
        <taxon>Eukaryota</taxon>
        <taxon>Metazoa</taxon>
        <taxon>Ecdysozoa</taxon>
        <taxon>Arthropoda</taxon>
        <taxon>Crustacea</taxon>
        <taxon>Multicrustacea</taxon>
        <taxon>Malacostraca</taxon>
        <taxon>Eumalacostraca</taxon>
        <taxon>Eucarida</taxon>
        <taxon>Decapoda</taxon>
        <taxon>Pleocyemata</taxon>
        <taxon>Brachyura</taxon>
        <taxon>Eubrachyura</taxon>
        <taxon>Portunoidea</taxon>
        <taxon>Portunidae</taxon>
        <taxon>Portuninae</taxon>
        <taxon>Portunus</taxon>
    </lineage>
</organism>